<dbReference type="EMBL" id="MN740698">
    <property type="protein sequence ID" value="QHU08528.1"/>
    <property type="molecule type" value="Genomic_DNA"/>
</dbReference>
<dbReference type="AlphaFoldDB" id="A0A6C0JXC6"/>
<name>A0A6C0JXC6_9ZZZZ</name>
<accession>A0A6C0JXC6</accession>
<reference evidence="1" key="1">
    <citation type="journal article" date="2020" name="Nature">
        <title>Giant virus diversity and host interactions through global metagenomics.</title>
        <authorList>
            <person name="Schulz F."/>
            <person name="Roux S."/>
            <person name="Paez-Espino D."/>
            <person name="Jungbluth S."/>
            <person name="Walsh D.A."/>
            <person name="Denef V.J."/>
            <person name="McMahon K.D."/>
            <person name="Konstantinidis K.T."/>
            <person name="Eloe-Fadrosh E.A."/>
            <person name="Kyrpides N.C."/>
            <person name="Woyke T."/>
        </authorList>
    </citation>
    <scope>NUCLEOTIDE SEQUENCE</scope>
    <source>
        <strain evidence="1">GVMAG-S-1063924-116</strain>
    </source>
</reference>
<organism evidence="1">
    <name type="scientific">viral metagenome</name>
    <dbReference type="NCBI Taxonomy" id="1070528"/>
    <lineage>
        <taxon>unclassified sequences</taxon>
        <taxon>metagenomes</taxon>
        <taxon>organismal metagenomes</taxon>
    </lineage>
</organism>
<protein>
    <submittedName>
        <fullName evidence="1">Uncharacterized protein</fullName>
    </submittedName>
</protein>
<proteinExistence type="predicted"/>
<sequence>MASSNLLIGGIELGCNIRGVSYIGAVCLTSVLCLLAY</sequence>
<evidence type="ECO:0000313" key="1">
    <source>
        <dbReference type="EMBL" id="QHU08528.1"/>
    </source>
</evidence>